<dbReference type="SUPFAM" id="SSF55550">
    <property type="entry name" value="SH2 domain"/>
    <property type="match status" value="1"/>
</dbReference>
<dbReference type="InterPro" id="IPR055179">
    <property type="entry name" value="Tex-like_central_region"/>
</dbReference>
<dbReference type="Pfam" id="PF14633">
    <property type="entry name" value="SH2_2"/>
    <property type="match status" value="1"/>
</dbReference>
<dbReference type="InterPro" id="IPR023323">
    <property type="entry name" value="Tex-like_dom_sf"/>
</dbReference>
<organism evidence="13 14">
    <name type="scientific">Pseudopithomyces chartarum</name>
    <dbReference type="NCBI Taxonomy" id="1892770"/>
    <lineage>
        <taxon>Eukaryota</taxon>
        <taxon>Fungi</taxon>
        <taxon>Dikarya</taxon>
        <taxon>Ascomycota</taxon>
        <taxon>Pezizomycotina</taxon>
        <taxon>Dothideomycetes</taxon>
        <taxon>Pleosporomycetidae</taxon>
        <taxon>Pleosporales</taxon>
        <taxon>Massarineae</taxon>
        <taxon>Didymosphaeriaceae</taxon>
        <taxon>Pseudopithomyces</taxon>
    </lineage>
</organism>
<keyword evidence="7 10" id="KW-0804">Transcription</keyword>
<dbReference type="Gene3D" id="3.30.420.140">
    <property type="entry name" value="YqgF/RNase H-like domain"/>
    <property type="match status" value="1"/>
</dbReference>
<dbReference type="SUPFAM" id="SSF47781">
    <property type="entry name" value="RuvA domain 2-like"/>
    <property type="match status" value="1"/>
</dbReference>
<dbReference type="Pfam" id="PF14632">
    <property type="entry name" value="SPT6_acidic"/>
    <property type="match status" value="1"/>
</dbReference>
<dbReference type="SMART" id="SM00252">
    <property type="entry name" value="SH2"/>
    <property type="match status" value="1"/>
</dbReference>
<feature type="compositionally biased region" description="Acidic residues" evidence="11">
    <location>
        <begin position="13"/>
        <end position="24"/>
    </location>
</feature>
<dbReference type="PANTHER" id="PTHR10145:SF6">
    <property type="entry name" value="TRANSCRIPTION ELONGATION FACTOR SPT6"/>
    <property type="match status" value="1"/>
</dbReference>
<dbReference type="FunFam" id="3.30.420.140:FF:000007">
    <property type="entry name" value="Transcription elongation factor SPT6"/>
    <property type="match status" value="1"/>
</dbReference>
<dbReference type="InterPro" id="IPR035019">
    <property type="entry name" value="Spt6_SH2_N"/>
</dbReference>
<dbReference type="GO" id="GO:0042393">
    <property type="term" value="F:histone binding"/>
    <property type="evidence" value="ECO:0007669"/>
    <property type="project" value="TreeGrafter"/>
</dbReference>
<dbReference type="InterPro" id="IPR042066">
    <property type="entry name" value="Spt6_death-like"/>
</dbReference>
<evidence type="ECO:0000256" key="5">
    <source>
        <dbReference type="ARBA" id="ARBA00022454"/>
    </source>
</evidence>
<dbReference type="GO" id="GO:0034728">
    <property type="term" value="P:nucleosome organization"/>
    <property type="evidence" value="ECO:0007669"/>
    <property type="project" value="TreeGrafter"/>
</dbReference>
<comment type="function">
    <text evidence="9">Histone H3-H4 chaperone that plays a role in maintenance of chromatin structure during RNA polymerase II transcription elongation thereby repressing transcription initiation from cryptic promoters. Mediates the reassembly of nucleosomes onto the promoters of at least a selected set of genes during repression; the nucleosome reassembly is essential for transcriptional repression. Essential for viability.</text>
</comment>
<dbReference type="GO" id="GO:0005694">
    <property type="term" value="C:chromosome"/>
    <property type="evidence" value="ECO:0007669"/>
    <property type="project" value="UniProtKB-SubCell"/>
</dbReference>
<feature type="compositionally biased region" description="Acidic residues" evidence="11">
    <location>
        <begin position="135"/>
        <end position="145"/>
    </location>
</feature>
<feature type="region of interest" description="Disordered" evidence="11">
    <location>
        <begin position="1"/>
        <end position="158"/>
    </location>
</feature>
<dbReference type="FunFam" id="1.10.10.2740:FF:000002">
    <property type="entry name" value="Transcription elongation factor Spt6"/>
    <property type="match status" value="1"/>
</dbReference>
<dbReference type="GO" id="GO:0008023">
    <property type="term" value="C:transcription elongation factor complex"/>
    <property type="evidence" value="ECO:0007669"/>
    <property type="project" value="TreeGrafter"/>
</dbReference>
<accession>A0AAN6RIS1</accession>
<dbReference type="PANTHER" id="PTHR10145">
    <property type="entry name" value="TRANSCRIPTION ELONGATION FACTOR SPT6"/>
    <property type="match status" value="1"/>
</dbReference>
<protein>
    <recommendedName>
        <fullName evidence="4 10">Transcription elongation factor Spt6</fullName>
    </recommendedName>
</protein>
<dbReference type="InterPro" id="IPR028083">
    <property type="entry name" value="Spt6_acidic_N_dom"/>
</dbReference>
<dbReference type="InterPro" id="IPR032706">
    <property type="entry name" value="Spt6_HHH"/>
</dbReference>
<dbReference type="CDD" id="cd09928">
    <property type="entry name" value="SH2_Cterm_SPT6_like"/>
    <property type="match status" value="1"/>
</dbReference>
<dbReference type="InterPro" id="IPR003029">
    <property type="entry name" value="S1_domain"/>
</dbReference>
<dbReference type="EMBL" id="WVTA01000003">
    <property type="protein sequence ID" value="KAK3214805.1"/>
    <property type="molecule type" value="Genomic_DNA"/>
</dbReference>
<dbReference type="CDD" id="cd09918">
    <property type="entry name" value="SH2_Nterm_SPT6_like"/>
    <property type="match status" value="1"/>
</dbReference>
<keyword evidence="14" id="KW-1185">Reference proteome</keyword>
<feature type="compositionally biased region" description="Acidic residues" evidence="11">
    <location>
        <begin position="37"/>
        <end position="50"/>
    </location>
</feature>
<dbReference type="Pfam" id="PF14635">
    <property type="entry name" value="HHH_7"/>
    <property type="match status" value="1"/>
</dbReference>
<evidence type="ECO:0000256" key="1">
    <source>
        <dbReference type="ARBA" id="ARBA00004123"/>
    </source>
</evidence>
<dbReference type="Gene3D" id="1.10.10.2740">
    <property type="entry name" value="Spt6, Death-like domain"/>
    <property type="match status" value="1"/>
</dbReference>
<dbReference type="Pfam" id="PF14639">
    <property type="entry name" value="YqgF"/>
    <property type="match status" value="1"/>
</dbReference>
<dbReference type="GO" id="GO:0003677">
    <property type="term" value="F:DNA binding"/>
    <property type="evidence" value="ECO:0007669"/>
    <property type="project" value="InterPro"/>
</dbReference>
<dbReference type="InterPro" id="IPR049540">
    <property type="entry name" value="Spt6-like_S1"/>
</dbReference>
<evidence type="ECO:0000256" key="4">
    <source>
        <dbReference type="ARBA" id="ARBA00020248"/>
    </source>
</evidence>
<dbReference type="InterPro" id="IPR028231">
    <property type="entry name" value="Spt6_YqgF"/>
</dbReference>
<dbReference type="InterPro" id="IPR000980">
    <property type="entry name" value="SH2"/>
</dbReference>
<evidence type="ECO:0000256" key="8">
    <source>
        <dbReference type="ARBA" id="ARBA00023242"/>
    </source>
</evidence>
<evidence type="ECO:0000259" key="12">
    <source>
        <dbReference type="PROSITE" id="PS50126"/>
    </source>
</evidence>
<dbReference type="InterPro" id="IPR035018">
    <property type="entry name" value="Spt6_SH2_C"/>
</dbReference>
<evidence type="ECO:0000256" key="2">
    <source>
        <dbReference type="ARBA" id="ARBA00004286"/>
    </source>
</evidence>
<dbReference type="FunFam" id="3.30.505.10:FF:000056">
    <property type="entry name" value="Transcription elongation factor Spt6"/>
    <property type="match status" value="1"/>
</dbReference>
<feature type="compositionally biased region" description="Basic residues" evidence="11">
    <location>
        <begin position="76"/>
        <end position="86"/>
    </location>
</feature>
<keyword evidence="6" id="KW-0727">SH2 domain</keyword>
<dbReference type="Gene3D" id="1.10.150.850">
    <property type="entry name" value="Spt6, helix-hairpin-helix domain"/>
    <property type="match status" value="1"/>
</dbReference>
<evidence type="ECO:0000313" key="13">
    <source>
        <dbReference type="EMBL" id="KAK3214805.1"/>
    </source>
</evidence>
<comment type="subcellular location">
    <subcellularLocation>
        <location evidence="2">Chromosome</location>
    </subcellularLocation>
    <subcellularLocation>
        <location evidence="1 10">Nucleus</location>
    </subcellularLocation>
</comment>
<feature type="compositionally biased region" description="Basic and acidic residues" evidence="11">
    <location>
        <begin position="1198"/>
        <end position="1211"/>
    </location>
</feature>
<proteinExistence type="inferred from homology"/>
<keyword evidence="8 10" id="KW-0539">Nucleus</keyword>
<evidence type="ECO:0000256" key="10">
    <source>
        <dbReference type="PIRNR" id="PIRNR036947"/>
    </source>
</evidence>
<dbReference type="Gene3D" id="1.10.3500.10">
    <property type="entry name" value="Tex N-terminal region-like"/>
    <property type="match status" value="1"/>
</dbReference>
<feature type="compositionally biased region" description="Basic residues" evidence="11">
    <location>
        <begin position="114"/>
        <end position="125"/>
    </location>
</feature>
<evidence type="ECO:0000256" key="3">
    <source>
        <dbReference type="ARBA" id="ARBA00009253"/>
    </source>
</evidence>
<dbReference type="InterPro" id="IPR012337">
    <property type="entry name" value="RNaseH-like_sf"/>
</dbReference>
<evidence type="ECO:0000256" key="6">
    <source>
        <dbReference type="ARBA" id="ARBA00022999"/>
    </source>
</evidence>
<dbReference type="PIRSF" id="PIRSF036947">
    <property type="entry name" value="Spt6"/>
    <property type="match status" value="1"/>
</dbReference>
<dbReference type="InterPro" id="IPR010994">
    <property type="entry name" value="RuvA_2-like"/>
</dbReference>
<dbReference type="SUPFAM" id="SSF50249">
    <property type="entry name" value="Nucleic acid-binding proteins"/>
    <property type="match status" value="1"/>
</dbReference>
<comment type="function">
    <text evidence="10">Plays a role in maintenance of chromatin structure during RNA polymerase II transcription elongation thereby repressing transcription initiation from cryptic promoters. Mediates the reassembly of nucleosomes onto the promoters of at least a selected set of genes during repression; the nucleosome reassembly is essential for transcriptional repression.</text>
</comment>
<dbReference type="Pfam" id="PF14641">
    <property type="entry name" value="HTH_44"/>
    <property type="match status" value="1"/>
</dbReference>
<dbReference type="Gene3D" id="3.30.505.10">
    <property type="entry name" value="SH2 domain"/>
    <property type="match status" value="2"/>
</dbReference>
<evidence type="ECO:0000256" key="11">
    <source>
        <dbReference type="SAM" id="MobiDB-lite"/>
    </source>
</evidence>
<comment type="similarity">
    <text evidence="3 10">Belongs to the SPT6 family.</text>
</comment>
<feature type="region of interest" description="Disordered" evidence="11">
    <location>
        <begin position="1189"/>
        <end position="1213"/>
    </location>
</feature>
<name>A0AAN6RIS1_9PLEO</name>
<dbReference type="Pfam" id="PF21710">
    <property type="entry name" value="Spt6_S1"/>
    <property type="match status" value="1"/>
</dbReference>
<feature type="compositionally biased region" description="Acidic residues" evidence="11">
    <location>
        <begin position="62"/>
        <end position="72"/>
    </location>
</feature>
<evidence type="ECO:0000313" key="14">
    <source>
        <dbReference type="Proteomes" id="UP001280581"/>
    </source>
</evidence>
<dbReference type="InterPro" id="IPR036860">
    <property type="entry name" value="SH2_dom_sf"/>
</dbReference>
<dbReference type="InterPro" id="IPR035420">
    <property type="entry name" value="Spt6_SH2"/>
</dbReference>
<dbReference type="GO" id="GO:0031491">
    <property type="term" value="F:nucleosome binding"/>
    <property type="evidence" value="ECO:0007669"/>
    <property type="project" value="TreeGrafter"/>
</dbReference>
<comment type="caution">
    <text evidence="13">The sequence shown here is derived from an EMBL/GenBank/DDBJ whole genome shotgun (WGS) entry which is preliminary data.</text>
</comment>
<evidence type="ECO:0000256" key="7">
    <source>
        <dbReference type="ARBA" id="ARBA00023163"/>
    </source>
</evidence>
<dbReference type="Proteomes" id="UP001280581">
    <property type="component" value="Unassembled WGS sequence"/>
</dbReference>
<dbReference type="InterPro" id="IPR028088">
    <property type="entry name" value="Spt6_HTH_DNA-bd_dom"/>
</dbReference>
<dbReference type="SUPFAM" id="SSF53098">
    <property type="entry name" value="Ribonuclease H-like"/>
    <property type="match status" value="1"/>
</dbReference>
<dbReference type="SUPFAM" id="SSF158832">
    <property type="entry name" value="Tex N-terminal region-like"/>
    <property type="match status" value="1"/>
</dbReference>
<dbReference type="InterPro" id="IPR037027">
    <property type="entry name" value="YqgF/RNaseH-like_dom_sf"/>
</dbReference>
<dbReference type="Gene3D" id="1.10.10.650">
    <property type="entry name" value="RuvA domain 2-like"/>
    <property type="match status" value="1"/>
</dbReference>
<keyword evidence="5" id="KW-0158">Chromosome</keyword>
<dbReference type="GO" id="GO:0140673">
    <property type="term" value="P:transcription elongation-coupled chromatin remodeling"/>
    <property type="evidence" value="ECO:0007669"/>
    <property type="project" value="InterPro"/>
</dbReference>
<dbReference type="InterPro" id="IPR017072">
    <property type="entry name" value="TF_Spt6"/>
</dbReference>
<sequence length="1427" mass="163769">MADQFFDNMAELGSEEDDEDFDAEAGERRAKPSGENGLDDSSEEEDDDDEDRIRQEGAGFIADEDEDEEEEEVSRKERRRRKKRKNRAEDEALDEEDLDLIGLDVEPREASQSKFKRLKRGHKERPRGPRGVDDIFSDDEDAEEAEERRRTNVQDEFADFIEEDQFEDEIEEDDHEVGQPGIANISRTLQFTGLDEGAEEDYRAAFGDGTEYDWALEEQERADMEEEGAGNELKLENVIEPSELKERMLTPRDNAIREKDVPERLQLARAPFPDDDELSEDVRNARLDEEARWISALIYPKKGMDPYFHNPFITAVRKVLGFLNVDNYEIPFIFNHRKDYLIHAPGDADDDSDEPAPRDMRPERLLNQNELWEIFDLDLKFRAFLEKRDALKKHYDHLKTLHADIKDEVIEDLVDKVATIEEIQELQDYLHFRYAGEMNEVRQETGNGAQKRANTTRNFFERLRTQGKTMSFVYAIGITPDDFAKKAEGLLPRGQFIEDQQVSPEEFAEQLAVDSQESGLGLLRGAKLLYIQELQTNPRLRMYIRRNFYMDASIDCVRTEKGARKITEDHPYYEFKYLRRQTFQDLSGRPELFLKMLKAEEEGLISVKIRMGSWDNFKRKLQAHIVSDNVSEASELWNALRKEMLDTALDKLQVIIAGGVRESLRSRCEDELASRARESYYNKLDQAPFKPRGAALGQVPNVLCISNGKGQRGDAIMWAYVESDGRVLENGRLKDFRLGNRDKGIPDGKDIEVFVEVCTRRKPDVIGISGFTTETRKLKQDLDEIITQNDLKGPQYEDEDNAERVDPLEVIYVNDEVARLYHGSDRAIKEFPKFPPLTRYCIALARYLQNPLAEYASLGRDIVSLPFVQNQTLIPQEKLYDRLETAMVDMVNLVGFNLIDGFDDAYLSKLLPYICGLGPRKADRLIKAIQVNGEEILSRYDLIGVSEQQDNREIKKAMEAVVFANCSSFLWLTYDSSEESADYLDSTRIHPEDYDLARKMVADSMNLDEEDIKAEIDEGGESAVIRRMVREEAFDNIHELDLEGYAKDIQKNLGIRKRATLETIRAEISEPYEEIRQTFAMMTSDEIFTMLTGETKESLHEGMVIPVQIKKTFPDHIEVRLECGVEGGVGEVEFPEGVGSGRQAPKDVFQPHQTVQAKIVFLNRKAMTAQLSLRADLIRQTTVRVDRIPGDWDDQQEAEDKKAAEREKEVASGRPNRVVNHPLFFSFNSAQAEEYLGSKEVGDAVIRPSSKGFDHLAVTWKVGENSFQHIDVLEMNKANEYSIGKQLRVGKQVYSDLDELIVSHVQAMARKVAELTRDERFQKGTKEETDQWLATYVQANPTRSMYAFCSIPKHPGYFWLCFQAGLNGQKGQWAVKVIPNAFEMQKNVYPDMVALKNGFKMLFQSRSKMPGPPPGQRPPTQAIPIRR</sequence>
<gene>
    <name evidence="13" type="ORF">GRF29_19g1343974</name>
</gene>
<evidence type="ECO:0000256" key="9">
    <source>
        <dbReference type="ARBA" id="ARBA00093389"/>
    </source>
</evidence>
<dbReference type="Pfam" id="PF22706">
    <property type="entry name" value="Tex_central_region"/>
    <property type="match status" value="1"/>
</dbReference>
<feature type="region of interest" description="Disordered" evidence="11">
    <location>
        <begin position="1405"/>
        <end position="1427"/>
    </location>
</feature>
<dbReference type="InterPro" id="IPR023319">
    <property type="entry name" value="Tex-like_HTH_dom_sf"/>
</dbReference>
<dbReference type="InterPro" id="IPR012340">
    <property type="entry name" value="NA-bd_OB-fold"/>
</dbReference>
<dbReference type="PROSITE" id="PS50126">
    <property type="entry name" value="S1"/>
    <property type="match status" value="1"/>
</dbReference>
<reference evidence="13 14" key="1">
    <citation type="submission" date="2021-02" db="EMBL/GenBank/DDBJ databases">
        <title>Genome assembly of Pseudopithomyces chartarum.</title>
        <authorList>
            <person name="Jauregui R."/>
            <person name="Singh J."/>
            <person name="Voisey C."/>
        </authorList>
    </citation>
    <scope>NUCLEOTIDE SEQUENCE [LARGE SCALE GENOMIC DNA]</scope>
    <source>
        <strain evidence="13 14">AGR01</strain>
    </source>
</reference>
<feature type="domain" description="S1 motif" evidence="12">
    <location>
        <begin position="1102"/>
        <end position="1174"/>
    </location>
</feature>